<evidence type="ECO:0000259" key="14">
    <source>
        <dbReference type="PROSITE" id="PS50957"/>
    </source>
</evidence>
<feature type="compositionally biased region" description="Basic and acidic residues" evidence="13">
    <location>
        <begin position="291"/>
        <end position="302"/>
    </location>
</feature>
<evidence type="ECO:0000256" key="6">
    <source>
        <dbReference type="ARBA" id="ARBA00022801"/>
    </source>
</evidence>
<keyword evidence="4" id="KW-0645">Protease</keyword>
<reference evidence="15" key="1">
    <citation type="submission" date="2023-03" db="EMBL/GenBank/DDBJ databases">
        <title>Mating type loci evolution in Malassezia.</title>
        <authorList>
            <person name="Coelho M.A."/>
        </authorList>
    </citation>
    <scope>NUCLEOTIDE SEQUENCE</scope>
    <source>
        <strain evidence="15">CBS 9557</strain>
    </source>
</reference>
<dbReference type="SMART" id="SM01246">
    <property type="entry name" value="Josephin"/>
    <property type="match status" value="1"/>
</dbReference>
<evidence type="ECO:0000256" key="9">
    <source>
        <dbReference type="ARBA" id="ARBA00023163"/>
    </source>
</evidence>
<dbReference type="Gene3D" id="1.10.287.10">
    <property type="entry name" value="S15/NS1, RNA-binding"/>
    <property type="match status" value="1"/>
</dbReference>
<evidence type="ECO:0000256" key="5">
    <source>
        <dbReference type="ARBA" id="ARBA00022786"/>
    </source>
</evidence>
<feature type="region of interest" description="Disordered" evidence="13">
    <location>
        <begin position="271"/>
        <end position="342"/>
    </location>
</feature>
<keyword evidence="10" id="KW-0539">Nucleus</keyword>
<dbReference type="GO" id="GO:0006508">
    <property type="term" value="P:proteolysis"/>
    <property type="evidence" value="ECO:0007669"/>
    <property type="project" value="UniProtKB-KW"/>
</dbReference>
<evidence type="ECO:0000313" key="16">
    <source>
        <dbReference type="Proteomes" id="UP001213623"/>
    </source>
</evidence>
<dbReference type="GO" id="GO:0016579">
    <property type="term" value="P:protein deubiquitination"/>
    <property type="evidence" value="ECO:0007669"/>
    <property type="project" value="InterPro"/>
</dbReference>
<dbReference type="Pfam" id="PF02099">
    <property type="entry name" value="Josephin"/>
    <property type="match status" value="1"/>
</dbReference>
<evidence type="ECO:0000256" key="13">
    <source>
        <dbReference type="SAM" id="MobiDB-lite"/>
    </source>
</evidence>
<sequence length="342" mass="39106">MSRAQAAVRLLPHIYHEKQESGSMMCAQHALNAILQGHFYDPSQLGQMAQELAEHERLELGIPDHDDYENSHVDGTGYFSVDVMERALKAWDMSLIRWRPCRHLGDRYNHPEREFAFLLNLESHWVALRGFGRQHKCWFNLNSFFDQPQWIGDAYLSTFLEQVAREKYTVFVVELEGDMRPPETIANDLAEAFSPFLHPVASSSMDGMEEDVSELDEGDSEVDDESTGPADIDDEQMQAVIAASLGHEYTISQRVLDRTHRAFRLGSSEHMVKTEQVPADVERIRRVRASQPKEELTTKPDEQASAPPQDLSAPEQMGEEEEEKPVNPTPEEMRRLRLARFG</sequence>
<evidence type="ECO:0000256" key="7">
    <source>
        <dbReference type="ARBA" id="ARBA00022807"/>
    </source>
</evidence>
<dbReference type="PRINTS" id="PR01233">
    <property type="entry name" value="JOSEPHIN"/>
</dbReference>
<organism evidence="15 16">
    <name type="scientific">Malassezia nana</name>
    <dbReference type="NCBI Taxonomy" id="180528"/>
    <lineage>
        <taxon>Eukaryota</taxon>
        <taxon>Fungi</taxon>
        <taxon>Dikarya</taxon>
        <taxon>Basidiomycota</taxon>
        <taxon>Ustilaginomycotina</taxon>
        <taxon>Malasseziomycetes</taxon>
        <taxon>Malasseziales</taxon>
        <taxon>Malasseziaceae</taxon>
        <taxon>Malassezia</taxon>
    </lineage>
</organism>
<accession>A0AAF0EK84</accession>
<evidence type="ECO:0000256" key="8">
    <source>
        <dbReference type="ARBA" id="ARBA00023015"/>
    </source>
</evidence>
<keyword evidence="6 12" id="KW-0378">Hydrolase</keyword>
<dbReference type="PROSITE" id="PS50957">
    <property type="entry name" value="JOSEPHIN"/>
    <property type="match status" value="1"/>
</dbReference>
<dbReference type="PANTHER" id="PTHR14159">
    <property type="entry name" value="ATAXIN-3-RELATED"/>
    <property type="match status" value="1"/>
</dbReference>
<keyword evidence="8" id="KW-0805">Transcription regulation</keyword>
<feature type="domain" description="Josephin" evidence="14">
    <location>
        <begin position="11"/>
        <end position="188"/>
    </location>
</feature>
<dbReference type="PANTHER" id="PTHR14159:SF0">
    <property type="entry name" value="ATAXIN-3-RELATED"/>
    <property type="match status" value="1"/>
</dbReference>
<feature type="active site" description="Proton acceptor" evidence="11">
    <location>
        <position position="124"/>
    </location>
</feature>
<evidence type="ECO:0000256" key="4">
    <source>
        <dbReference type="ARBA" id="ARBA00022670"/>
    </source>
</evidence>
<evidence type="ECO:0000256" key="12">
    <source>
        <dbReference type="PROSITE-ProRule" id="PRU00331"/>
    </source>
</evidence>
<gene>
    <name evidence="15" type="ORF">MNAN1_002270</name>
</gene>
<evidence type="ECO:0000256" key="3">
    <source>
        <dbReference type="ARBA" id="ARBA00012759"/>
    </source>
</evidence>
<evidence type="ECO:0000256" key="2">
    <source>
        <dbReference type="ARBA" id="ARBA00004123"/>
    </source>
</evidence>
<dbReference type="EMBL" id="CP119895">
    <property type="protein sequence ID" value="WFD27274.1"/>
    <property type="molecule type" value="Genomic_DNA"/>
</dbReference>
<feature type="active site" evidence="11 12">
    <location>
        <position position="142"/>
    </location>
</feature>
<protein>
    <recommendedName>
        <fullName evidence="3">ubiquitinyl hydrolase 1</fullName>
        <ecNumber evidence="3">3.4.19.12</ecNumber>
    </recommendedName>
</protein>
<dbReference type="InterPro" id="IPR033865">
    <property type="entry name" value="Ataxin-3"/>
</dbReference>
<keyword evidence="16" id="KW-1185">Reference proteome</keyword>
<evidence type="ECO:0000313" key="15">
    <source>
        <dbReference type="EMBL" id="WFD27274.1"/>
    </source>
</evidence>
<dbReference type="EC" id="3.4.19.12" evidence="3"/>
<dbReference type="Proteomes" id="UP001213623">
    <property type="component" value="Chromosome 4"/>
</dbReference>
<keyword evidence="7" id="KW-0788">Thiol protease</keyword>
<feature type="compositionally biased region" description="Acidic residues" evidence="13">
    <location>
        <begin position="207"/>
        <end position="234"/>
    </location>
</feature>
<feature type="active site" evidence="12">
    <location>
        <position position="26"/>
    </location>
</feature>
<feature type="region of interest" description="Disordered" evidence="13">
    <location>
        <begin position="204"/>
        <end position="234"/>
    </location>
</feature>
<dbReference type="AlphaFoldDB" id="A0AAF0EK84"/>
<name>A0AAF0EK84_9BASI</name>
<evidence type="ECO:0000256" key="10">
    <source>
        <dbReference type="ARBA" id="ARBA00023242"/>
    </source>
</evidence>
<proteinExistence type="predicted"/>
<evidence type="ECO:0000256" key="11">
    <source>
        <dbReference type="PIRSR" id="PIRSR633865-1"/>
    </source>
</evidence>
<evidence type="ECO:0000256" key="1">
    <source>
        <dbReference type="ARBA" id="ARBA00000707"/>
    </source>
</evidence>
<feature type="active site" description="Nucleophile" evidence="11">
    <location>
        <position position="26"/>
    </location>
</feature>
<dbReference type="GO" id="GO:0005634">
    <property type="term" value="C:nucleus"/>
    <property type="evidence" value="ECO:0007669"/>
    <property type="project" value="UniProtKB-SubCell"/>
</dbReference>
<dbReference type="Gene3D" id="3.90.70.40">
    <property type="match status" value="1"/>
</dbReference>
<comment type="catalytic activity">
    <reaction evidence="1">
        <text>Thiol-dependent hydrolysis of ester, thioester, amide, peptide and isopeptide bonds formed by the C-terminal Gly of ubiquitin (a 76-residue protein attached to proteins as an intracellular targeting signal).</text>
        <dbReference type="EC" id="3.4.19.12"/>
    </reaction>
</comment>
<dbReference type="InterPro" id="IPR006155">
    <property type="entry name" value="Josephin"/>
</dbReference>
<comment type="subcellular location">
    <subcellularLocation>
        <location evidence="2">Nucleus</location>
    </subcellularLocation>
</comment>
<dbReference type="GO" id="GO:0004843">
    <property type="term" value="F:cysteine-type deubiquitinase activity"/>
    <property type="evidence" value="ECO:0007669"/>
    <property type="project" value="UniProtKB-EC"/>
</dbReference>
<feature type="active site" evidence="12">
    <location>
        <position position="124"/>
    </location>
</feature>
<keyword evidence="5" id="KW-0833">Ubl conjugation pathway</keyword>
<keyword evidence="9" id="KW-0804">Transcription</keyword>